<sequence length="746" mass="82727">MKKSVKKVSLILALGGFFVGGINAQEKAAQDTTKVKEGDRNMMLNAASANSGPREVNVGLPATVGGTTVLENNLPVVYFYWPEFPYKSWRMDAMTNGVKVRDLGQTAIHVGDVGFSMDTYDNLGTDNFRGSGSLGSNHFGLIKQDFNVSGPLGNGFKFSLGTFINFDPGTYKNKYTERYYSDQTVLLKGALSKDYTFGNGKGSIALMYKYASSKGMSTQLSAPYIYKKDGSVKELDGFKIGGDSYVSGQTYDLLDSYSGKRVERDALNDYGSETHTIDLIGKNNFDNGLYFNYIVRAHSARTGAFLPVMTGVSGSEAGKYTYADTGEEYTGNNVQTVMVIASRKTPIKSLTSTFEVGKKSGRHSWNVGLNAWVYDINKFLSESTMFYQEVSANPRRLVGASGSTYFSDGNEYHDGTETKTALFATDKWEISDVFTLNLGARLEYQALRGNYIDKTTIVSGIPYMDNKKTDIDENFLNKAFMASAVYKMTRSFGLLGELTYNEQAGHLENYSAGNYPDLKHSKIPGATLGLFYNHPMVSVVSKATYIQKDNYRSTVNFTNPNDISQVNRAAVKYDIQTIGWTTDVVATPFKNFNLHFLLTVQSPKYKNYAGTVEFASGNVDYSFNDKIVNKVSKVLIEIDPSYQWEKVRIWASARYFSKTYANLSNSLQLASRWETFAGLNYSFNKNLDFSATFVNLLNQRGAQGTISGTDLLTDEQVDEKVGADGIVVSGTYIRPFTAEFGIKYRF</sequence>
<keyword evidence="3" id="KW-0998">Cell outer membrane</keyword>
<feature type="signal peptide" evidence="4">
    <location>
        <begin position="1"/>
        <end position="24"/>
    </location>
</feature>
<evidence type="ECO:0000256" key="3">
    <source>
        <dbReference type="ARBA" id="ARBA00023237"/>
    </source>
</evidence>
<dbReference type="OrthoDB" id="994364at2"/>
<gene>
    <name evidence="5" type="ORF">SAMN05444362_11030</name>
</gene>
<comment type="subcellular location">
    <subcellularLocation>
        <location evidence="1">Cell outer membrane</location>
    </subcellularLocation>
</comment>
<dbReference type="STRING" id="1346286.SAMN05444362_11030"/>
<evidence type="ECO:0000256" key="4">
    <source>
        <dbReference type="SAM" id="SignalP"/>
    </source>
</evidence>
<dbReference type="Proteomes" id="UP000184480">
    <property type="component" value="Unassembled WGS sequence"/>
</dbReference>
<accession>A0A1M5EH44</accession>
<evidence type="ECO:0000313" key="5">
    <source>
        <dbReference type="EMBL" id="SHF78382.1"/>
    </source>
</evidence>
<reference evidence="6" key="1">
    <citation type="submission" date="2016-11" db="EMBL/GenBank/DDBJ databases">
        <authorList>
            <person name="Varghese N."/>
            <person name="Submissions S."/>
        </authorList>
    </citation>
    <scope>NUCLEOTIDE SEQUENCE [LARGE SCALE GENOMIC DNA]</scope>
    <source>
        <strain evidence="6">DSM 27370</strain>
    </source>
</reference>
<keyword evidence="4" id="KW-0732">Signal</keyword>
<dbReference type="InterPro" id="IPR036942">
    <property type="entry name" value="Beta-barrel_TonB_sf"/>
</dbReference>
<organism evidence="5 6">
    <name type="scientific">Dysgonomonas macrotermitis</name>
    <dbReference type="NCBI Taxonomy" id="1346286"/>
    <lineage>
        <taxon>Bacteria</taxon>
        <taxon>Pseudomonadati</taxon>
        <taxon>Bacteroidota</taxon>
        <taxon>Bacteroidia</taxon>
        <taxon>Bacteroidales</taxon>
        <taxon>Dysgonomonadaceae</taxon>
        <taxon>Dysgonomonas</taxon>
    </lineage>
</organism>
<proteinExistence type="predicted"/>
<evidence type="ECO:0000313" key="6">
    <source>
        <dbReference type="Proteomes" id="UP000184480"/>
    </source>
</evidence>
<name>A0A1M5EH44_9BACT</name>
<dbReference type="AlphaFoldDB" id="A0A1M5EH44"/>
<dbReference type="EMBL" id="FQUC01000010">
    <property type="protein sequence ID" value="SHF78382.1"/>
    <property type="molecule type" value="Genomic_DNA"/>
</dbReference>
<evidence type="ECO:0008006" key="7">
    <source>
        <dbReference type="Google" id="ProtNLM"/>
    </source>
</evidence>
<keyword evidence="6" id="KW-1185">Reference proteome</keyword>
<evidence type="ECO:0000256" key="2">
    <source>
        <dbReference type="ARBA" id="ARBA00023136"/>
    </source>
</evidence>
<dbReference type="Gene3D" id="2.40.170.20">
    <property type="entry name" value="TonB-dependent receptor, beta-barrel domain"/>
    <property type="match status" value="1"/>
</dbReference>
<dbReference type="SUPFAM" id="SSF56935">
    <property type="entry name" value="Porins"/>
    <property type="match status" value="1"/>
</dbReference>
<keyword evidence="2" id="KW-0472">Membrane</keyword>
<dbReference type="GO" id="GO:0009279">
    <property type="term" value="C:cell outer membrane"/>
    <property type="evidence" value="ECO:0007669"/>
    <property type="project" value="UniProtKB-SubCell"/>
</dbReference>
<dbReference type="RefSeq" id="WP_062182236.1">
    <property type="nucleotide sequence ID" value="NZ_BBXL01000016.1"/>
</dbReference>
<evidence type="ECO:0000256" key="1">
    <source>
        <dbReference type="ARBA" id="ARBA00004442"/>
    </source>
</evidence>
<protein>
    <recommendedName>
        <fullName evidence="7">Outer membrane receptor proteins, mostly Fe transport</fullName>
    </recommendedName>
</protein>
<feature type="chain" id="PRO_5009909850" description="Outer membrane receptor proteins, mostly Fe transport" evidence="4">
    <location>
        <begin position="25"/>
        <end position="746"/>
    </location>
</feature>